<reference evidence="2" key="1">
    <citation type="submission" date="2017-01" db="EMBL/GenBank/DDBJ databases">
        <title>Comparative genomics of anhydrobiosis in the tardigrade Hypsibius dujardini.</title>
        <authorList>
            <person name="Yoshida Y."/>
            <person name="Koutsovoulos G."/>
            <person name="Laetsch D."/>
            <person name="Stevens L."/>
            <person name="Kumar S."/>
            <person name="Horikawa D."/>
            <person name="Ishino K."/>
            <person name="Komine S."/>
            <person name="Tomita M."/>
            <person name="Blaxter M."/>
            <person name="Arakawa K."/>
        </authorList>
    </citation>
    <scope>NUCLEOTIDE SEQUENCE [LARGE SCALE GENOMIC DNA]</scope>
    <source>
        <strain evidence="2">Z151</strain>
    </source>
</reference>
<comment type="caution">
    <text evidence="1">The sequence shown here is derived from an EMBL/GenBank/DDBJ whole genome shotgun (WGS) entry which is preliminary data.</text>
</comment>
<evidence type="ECO:0000313" key="2">
    <source>
        <dbReference type="Proteomes" id="UP000192578"/>
    </source>
</evidence>
<organism evidence="1 2">
    <name type="scientific">Hypsibius exemplaris</name>
    <name type="common">Freshwater tardigrade</name>
    <dbReference type="NCBI Taxonomy" id="2072580"/>
    <lineage>
        <taxon>Eukaryota</taxon>
        <taxon>Metazoa</taxon>
        <taxon>Ecdysozoa</taxon>
        <taxon>Tardigrada</taxon>
        <taxon>Eutardigrada</taxon>
        <taxon>Parachela</taxon>
        <taxon>Hypsibioidea</taxon>
        <taxon>Hypsibiidae</taxon>
        <taxon>Hypsibius</taxon>
    </lineage>
</organism>
<name>A0A1W0X8H5_HYPEX</name>
<keyword evidence="2" id="KW-1185">Reference proteome</keyword>
<evidence type="ECO:0000313" key="1">
    <source>
        <dbReference type="EMBL" id="OQV23817.1"/>
    </source>
</evidence>
<accession>A0A1W0X8H5</accession>
<sequence>MTRTAESDKDADSSSFARSRPAAAVIATVRETERPLTSGKVCRHLLGGVTPARESTFGCFTGHSAAGRIEFRLYWQTNPQSVPQRVPFETIGKTLQLQPFFHANATEEFKDLKPVFGRSSKRREAAELYQQEKSAAQLPNVEVVIHQRNEQLDSSNDDDEGLFLDTIGRSL</sequence>
<gene>
    <name evidence="1" type="ORF">BV898_02169</name>
</gene>
<proteinExistence type="predicted"/>
<dbReference type="EMBL" id="MTYJ01000009">
    <property type="protein sequence ID" value="OQV23817.1"/>
    <property type="molecule type" value="Genomic_DNA"/>
</dbReference>
<dbReference type="AlphaFoldDB" id="A0A1W0X8H5"/>
<dbReference type="Proteomes" id="UP000192578">
    <property type="component" value="Unassembled WGS sequence"/>
</dbReference>
<protein>
    <submittedName>
        <fullName evidence="1">Uncharacterized protein</fullName>
    </submittedName>
</protein>